<evidence type="ECO:0000256" key="3">
    <source>
        <dbReference type="RuleBase" id="RU361260"/>
    </source>
</evidence>
<comment type="similarity">
    <text evidence="1">Belongs to the formin-like family. Class-II subfamily.</text>
</comment>
<feature type="compositionally biased region" description="Basic and acidic residues" evidence="5">
    <location>
        <begin position="943"/>
        <end position="959"/>
    </location>
</feature>
<dbReference type="PROSITE" id="PS51182">
    <property type="entry name" value="C2_TENSIN"/>
    <property type="match status" value="1"/>
</dbReference>
<feature type="region of interest" description="Disordered" evidence="5">
    <location>
        <begin position="1320"/>
        <end position="1342"/>
    </location>
</feature>
<proteinExistence type="inferred from homology"/>
<dbReference type="Gene3D" id="3.90.190.10">
    <property type="entry name" value="Protein tyrosine phosphatase superfamily"/>
    <property type="match status" value="1"/>
</dbReference>
<feature type="domain" description="C2 tensin-type" evidence="6">
    <location>
        <begin position="214"/>
        <end position="351"/>
    </location>
</feature>
<dbReference type="Gene3D" id="2.60.40.1110">
    <property type="match status" value="1"/>
</dbReference>
<feature type="compositionally biased region" description="Polar residues" evidence="5">
    <location>
        <begin position="819"/>
        <end position="834"/>
    </location>
</feature>
<accession>A0A0D9X129</accession>
<dbReference type="InterPro" id="IPR015425">
    <property type="entry name" value="FH2_Formin"/>
</dbReference>
<evidence type="ECO:0000256" key="2">
    <source>
        <dbReference type="ARBA" id="ARBA00022912"/>
    </source>
</evidence>
<feature type="coiled-coil region" evidence="4">
    <location>
        <begin position="1254"/>
        <end position="1288"/>
    </location>
</feature>
<dbReference type="HOGENOM" id="CLU_002558_0_1_1"/>
<protein>
    <recommendedName>
        <fullName evidence="3">Formin-like protein</fullName>
    </recommendedName>
</protein>
<evidence type="ECO:0000259" key="7">
    <source>
        <dbReference type="PROSITE" id="PS51444"/>
    </source>
</evidence>
<evidence type="ECO:0000313" key="9">
    <source>
        <dbReference type="Proteomes" id="UP000032180"/>
    </source>
</evidence>
<dbReference type="InterPro" id="IPR051144">
    <property type="entry name" value="Formin_homology_domain"/>
</dbReference>
<dbReference type="GO" id="GO:0004721">
    <property type="term" value="F:phosphoprotein phosphatase activity"/>
    <property type="evidence" value="ECO:0007669"/>
    <property type="project" value="UniProtKB-KW"/>
</dbReference>
<dbReference type="SUPFAM" id="SSF52799">
    <property type="entry name" value="(Phosphotyrosine protein) phosphatases II"/>
    <property type="match status" value="1"/>
</dbReference>
<feature type="region of interest" description="Disordered" evidence="5">
    <location>
        <begin position="710"/>
        <end position="803"/>
    </location>
</feature>
<evidence type="ECO:0000256" key="4">
    <source>
        <dbReference type="SAM" id="Coils"/>
    </source>
</evidence>
<keyword evidence="2" id="KW-0904">Protein phosphatase</keyword>
<keyword evidence="4" id="KW-0175">Coiled coil</keyword>
<feature type="compositionally biased region" description="Pro residues" evidence="5">
    <location>
        <begin position="915"/>
        <end position="924"/>
    </location>
</feature>
<reference evidence="8 9" key="1">
    <citation type="submission" date="2012-08" db="EMBL/GenBank/DDBJ databases">
        <title>Oryza genome evolution.</title>
        <authorList>
            <person name="Wing R.A."/>
        </authorList>
    </citation>
    <scope>NUCLEOTIDE SEQUENCE</scope>
</reference>
<dbReference type="Gramene" id="LPERR07G18120.1">
    <property type="protein sequence ID" value="LPERR07G18120.1"/>
    <property type="gene ID" value="LPERR07G18120"/>
</dbReference>
<dbReference type="Proteomes" id="UP000032180">
    <property type="component" value="Chromosome 7"/>
</dbReference>
<dbReference type="EnsemblPlants" id="LPERR07G18120.1">
    <property type="protein sequence ID" value="LPERR07G18120.1"/>
    <property type="gene ID" value="LPERR07G18120"/>
</dbReference>
<feature type="region of interest" description="Disordered" evidence="5">
    <location>
        <begin position="819"/>
        <end position="959"/>
    </location>
</feature>
<evidence type="ECO:0000256" key="5">
    <source>
        <dbReference type="SAM" id="MobiDB-lite"/>
    </source>
</evidence>
<feature type="compositionally biased region" description="Pro residues" evidence="5">
    <location>
        <begin position="863"/>
        <end position="873"/>
    </location>
</feature>
<dbReference type="SUPFAM" id="SSF101447">
    <property type="entry name" value="Formin homology 2 domain (FH2 domain)"/>
    <property type="match status" value="1"/>
</dbReference>
<dbReference type="Gene3D" id="1.20.58.2220">
    <property type="entry name" value="Formin, FH2 domain"/>
    <property type="match status" value="1"/>
</dbReference>
<feature type="region of interest" description="Disordered" evidence="5">
    <location>
        <begin position="629"/>
        <end position="654"/>
    </location>
</feature>
<keyword evidence="2" id="KW-0378">Hydrolase</keyword>
<dbReference type="SMART" id="SM01326">
    <property type="entry name" value="PTEN_C2"/>
    <property type="match status" value="1"/>
</dbReference>
<dbReference type="Pfam" id="PF02181">
    <property type="entry name" value="FH2"/>
    <property type="match status" value="1"/>
</dbReference>
<dbReference type="STRING" id="77586.A0A0D9X129"/>
<evidence type="ECO:0000259" key="6">
    <source>
        <dbReference type="PROSITE" id="PS51182"/>
    </source>
</evidence>
<feature type="compositionally biased region" description="Basic and acidic residues" evidence="5">
    <location>
        <begin position="387"/>
        <end position="405"/>
    </location>
</feature>
<dbReference type="InterPro" id="IPR035892">
    <property type="entry name" value="C2_domain_sf"/>
</dbReference>
<name>A0A0D9X129_9ORYZ</name>
<sequence length="1354" mass="150604">MALFRKFFLKKTPDRLLEISERVYGTMPSPLGGIGVMWLFDCCFSTDAMGEDEYRDYLSGIVAQLQDYFPDASFMVSNFWSGDKRSRISDILSEYDMTVMDYPQQYEGCPLLQLEMIHHFLKSCENWLSVEGQHNMLLMHCERGGWPVLAFMLAGLLLYRKTYTGEQKTLEMVYKQARRDFIQQFFPLNPQSSHMRYLHYITRQGSGPEWPPISRALILDSLVLHFVPRFDAEGGCRPYLRIHGQDSSPSNKSAKVLYEMPKIKKHLQRYGQAEVPVKVGAFCRVQGDVVLECIHIGDNLEHEETMFRVMFNTAFIQSNILGLNRDDIDVSWNANNQFPRDFRAEVVFSDPGSLKPAVEEVDDDGDETDVASVDTGEEFYEAEEDWHDARRDPETQSIDGRHSVGDAELNGGVSSEESGSPDKHRADEDVKTVISQHLDYINDDRSASAPIPSFGSPEGLHQACENQEKSKLSNISDQDDNVVQDIQVVAASVDSEGHKFGSICQKEDMKGVIAQTLVTTIDPNCSDEVQCQPDESPKILKYPDLDYTGFSVPRTLSSVDEGTHVGTIPDEGLQNGDVKIITESTTVMDNELVIYEEKTIVDNVNLMQEVKNVVKEESTISKLDRSVIESMDSQDNKNHKVEAAKPADTTDSKMEQAKLKSGLEDGISLKKPTVQGSIVVLPATEIATKIKSNREESDVRQDVGISLPQSKAVARAKSPRISNDIRQPDKVVPSKKVPAVDNAPEPILLEEKPGNSEQSEEQSKEAKPKTIRRWISPKKESETISVNRPSHPPSRYDSSPAALAIHSMHANNKFNVGSLVSSGAQAGTKNQATARTPPPPPPPAFASSSSVSMHMGSATKQQQPPPPPPPPPASSGLSSIPPPPPPPSFGAQTRTFAPPPPPPPPPRLGVGGNAPPAPPPPPPSVSEFDLSELESLFPAAVPKSDDSSKSDSRRKSLGSKPEKVHLIELRRANNTEIMLTKVKMPLPDLVSAALALDQSTLDVDQVENLIKFCPTKEEMELLKNYTGDKENLGKCEQFFLELMKVPRMESKLRVFSFKIQFGSQVADLRKSLNTIDSSCDEIRSSLKLKEIMKKILLLGNTLNQGTARGAAVGFRLDSLLKLTDTRATNNKMTLMHYLCKVLAAKSPQLLNFYLDLVSLEATSKIQLKMLAEEMQAVSKGLEKVQLEYNASESDGPKLKEFTDNAGADVQSLSSLFSEVGKKADALIKYFGEDPVRCPFEQVISTLLTFVTMFRKAHEENRKQAELDKKKAEKEAEAEKSKAQLASKNVLILDLYLGNLSQSRRFTVFIHFNRRTLNHQIQAGKQNKRQIKQDLQSDEEKMQDDLTRPTLMLCI</sequence>
<organism evidence="8 9">
    <name type="scientific">Leersia perrieri</name>
    <dbReference type="NCBI Taxonomy" id="77586"/>
    <lineage>
        <taxon>Eukaryota</taxon>
        <taxon>Viridiplantae</taxon>
        <taxon>Streptophyta</taxon>
        <taxon>Embryophyta</taxon>
        <taxon>Tracheophyta</taxon>
        <taxon>Spermatophyta</taxon>
        <taxon>Magnoliopsida</taxon>
        <taxon>Liliopsida</taxon>
        <taxon>Poales</taxon>
        <taxon>Poaceae</taxon>
        <taxon>BOP clade</taxon>
        <taxon>Oryzoideae</taxon>
        <taxon>Oryzeae</taxon>
        <taxon>Oryzinae</taxon>
        <taxon>Leersia</taxon>
    </lineage>
</organism>
<evidence type="ECO:0000313" key="8">
    <source>
        <dbReference type="EnsemblPlants" id="LPERR07G18120.1"/>
    </source>
</evidence>
<dbReference type="eggNOG" id="KOG1922">
    <property type="taxonomic scope" value="Eukaryota"/>
</dbReference>
<evidence type="ECO:0000256" key="1">
    <source>
        <dbReference type="ARBA" id="ARBA00006468"/>
    </source>
</evidence>
<feature type="region of interest" description="Disordered" evidence="5">
    <location>
        <begin position="381"/>
        <end position="426"/>
    </location>
</feature>
<dbReference type="SUPFAM" id="SSF49562">
    <property type="entry name" value="C2 domain (Calcium/lipid-binding domain, CaLB)"/>
    <property type="match status" value="1"/>
</dbReference>
<reference evidence="9" key="2">
    <citation type="submission" date="2013-12" db="EMBL/GenBank/DDBJ databases">
        <authorList>
            <person name="Yu Y."/>
            <person name="Lee S."/>
            <person name="de Baynast K."/>
            <person name="Wissotski M."/>
            <person name="Liu L."/>
            <person name="Talag J."/>
            <person name="Goicoechea J."/>
            <person name="Angelova A."/>
            <person name="Jetty R."/>
            <person name="Kudrna D."/>
            <person name="Golser W."/>
            <person name="Rivera L."/>
            <person name="Zhang J."/>
            <person name="Wing R."/>
        </authorList>
    </citation>
    <scope>NUCLEOTIDE SEQUENCE</scope>
</reference>
<dbReference type="PANTHER" id="PTHR45733:SF10">
    <property type="entry name" value="FORMIN-LIKE PROTEIN 15A-RELATED"/>
    <property type="match status" value="1"/>
</dbReference>
<feature type="compositionally biased region" description="Pro residues" evidence="5">
    <location>
        <begin position="897"/>
        <end position="907"/>
    </location>
</feature>
<keyword evidence="9" id="KW-1185">Reference proteome</keyword>
<dbReference type="InterPro" id="IPR042201">
    <property type="entry name" value="FH2_Formin_sf"/>
</dbReference>
<dbReference type="SMART" id="SM00498">
    <property type="entry name" value="FH2"/>
    <property type="match status" value="1"/>
</dbReference>
<dbReference type="PROSITE" id="PS51444">
    <property type="entry name" value="FH2"/>
    <property type="match status" value="1"/>
</dbReference>
<feature type="domain" description="FH2" evidence="7">
    <location>
        <begin position="883"/>
        <end position="1279"/>
    </location>
</feature>
<dbReference type="PANTHER" id="PTHR45733">
    <property type="entry name" value="FORMIN-J"/>
    <property type="match status" value="1"/>
</dbReference>
<dbReference type="Pfam" id="PF10409">
    <property type="entry name" value="PTEN_C2"/>
    <property type="match status" value="1"/>
</dbReference>
<dbReference type="InterPro" id="IPR014020">
    <property type="entry name" value="Tensin_C2-dom"/>
</dbReference>
<feature type="compositionally biased region" description="Basic and acidic residues" evidence="5">
    <location>
        <begin position="634"/>
        <end position="654"/>
    </location>
</feature>
<dbReference type="InterPro" id="IPR029021">
    <property type="entry name" value="Prot-tyrosine_phosphatase-like"/>
</dbReference>
<reference evidence="8" key="3">
    <citation type="submission" date="2015-04" db="UniProtKB">
        <authorList>
            <consortium name="EnsemblPlants"/>
        </authorList>
    </citation>
    <scope>IDENTIFICATION</scope>
</reference>